<dbReference type="RefSeq" id="WP_378139732.1">
    <property type="nucleotide sequence ID" value="NZ_JBHSEF010000009.1"/>
</dbReference>
<proteinExistence type="predicted"/>
<gene>
    <name evidence="2" type="ORF">ACFO0S_02265</name>
</gene>
<keyword evidence="1" id="KW-1133">Transmembrane helix</keyword>
<feature type="transmembrane region" description="Helical" evidence="1">
    <location>
        <begin position="28"/>
        <end position="50"/>
    </location>
</feature>
<keyword evidence="3" id="KW-1185">Reference proteome</keyword>
<feature type="transmembrane region" description="Helical" evidence="1">
    <location>
        <begin position="7"/>
        <end position="22"/>
    </location>
</feature>
<keyword evidence="1" id="KW-0812">Transmembrane</keyword>
<sequence>MKKTVKYVVLLILMIAFSYFSGPLKESFWLYFFVGVPVLLVVALTSFTFLEKRGY</sequence>
<reference evidence="3" key="1">
    <citation type="journal article" date="2019" name="Int. J. Syst. Evol. Microbiol.">
        <title>The Global Catalogue of Microorganisms (GCM) 10K type strain sequencing project: providing services to taxonomists for standard genome sequencing and annotation.</title>
        <authorList>
            <consortium name="The Broad Institute Genomics Platform"/>
            <consortium name="The Broad Institute Genome Sequencing Center for Infectious Disease"/>
            <person name="Wu L."/>
            <person name="Ma J."/>
        </authorList>
    </citation>
    <scope>NUCLEOTIDE SEQUENCE [LARGE SCALE GENOMIC DNA]</scope>
    <source>
        <strain evidence="3">CCUG 50353</strain>
    </source>
</reference>
<dbReference type="EMBL" id="JBHSEF010000009">
    <property type="protein sequence ID" value="MFC4353890.1"/>
    <property type="molecule type" value="Genomic_DNA"/>
</dbReference>
<evidence type="ECO:0000313" key="2">
    <source>
        <dbReference type="EMBL" id="MFC4353890.1"/>
    </source>
</evidence>
<name>A0ABV8UTU5_9BACL</name>
<keyword evidence="1" id="KW-0472">Membrane</keyword>
<evidence type="ECO:0000313" key="3">
    <source>
        <dbReference type="Proteomes" id="UP001595733"/>
    </source>
</evidence>
<accession>A0ABV8UTU5</accession>
<comment type="caution">
    <text evidence="2">The sequence shown here is derived from an EMBL/GenBank/DDBJ whole genome shotgun (WGS) entry which is preliminary data.</text>
</comment>
<protein>
    <submittedName>
        <fullName evidence="2">Uncharacterized protein</fullName>
    </submittedName>
</protein>
<evidence type="ECO:0000256" key="1">
    <source>
        <dbReference type="SAM" id="Phobius"/>
    </source>
</evidence>
<dbReference type="Proteomes" id="UP001595733">
    <property type="component" value="Unassembled WGS sequence"/>
</dbReference>
<organism evidence="2 3">
    <name type="scientific">Chryseomicrobium palamuruense</name>
    <dbReference type="NCBI Taxonomy" id="682973"/>
    <lineage>
        <taxon>Bacteria</taxon>
        <taxon>Bacillati</taxon>
        <taxon>Bacillota</taxon>
        <taxon>Bacilli</taxon>
        <taxon>Bacillales</taxon>
        <taxon>Caryophanaceae</taxon>
        <taxon>Chryseomicrobium</taxon>
    </lineage>
</organism>